<evidence type="ECO:0000313" key="1">
    <source>
        <dbReference type="EMBL" id="ODR93352.1"/>
    </source>
</evidence>
<dbReference type="AlphaFoldDB" id="A0A1E3VIE7"/>
<reference evidence="2" key="1">
    <citation type="submission" date="2016-05" db="EMBL/GenBank/DDBJ databases">
        <authorList>
            <person name="Li Y."/>
        </authorList>
    </citation>
    <scope>NUCLEOTIDE SEQUENCE [LARGE SCALE GENOMIC DNA]</scope>
    <source>
        <strain evidence="2">YIC4027</strain>
    </source>
</reference>
<name>A0A1E3VIE7_9HYPH</name>
<protein>
    <submittedName>
        <fullName evidence="1">Uncharacterized protein</fullName>
    </submittedName>
</protein>
<proteinExistence type="predicted"/>
<evidence type="ECO:0000313" key="2">
    <source>
        <dbReference type="Proteomes" id="UP000094342"/>
    </source>
</evidence>
<comment type="caution">
    <text evidence="1">The sequence shown here is derived from an EMBL/GenBank/DDBJ whole genome shotgun (WGS) entry which is preliminary data.</text>
</comment>
<sequence>MKQTYRFQPIDIRTIILPANSFTGCLVEKITFAPHLDLTIVTNVGQHAKVGWHQGFDSGGIELKRLDPHEQKIGVSRLTLGRTWIAFERGGLRCRLRRIAGRNSRFQRPTKSCFER</sequence>
<accession>A0A1E3VIE7</accession>
<dbReference type="EMBL" id="LYBW01000019">
    <property type="protein sequence ID" value="ODR93352.1"/>
    <property type="molecule type" value="Genomic_DNA"/>
</dbReference>
<gene>
    <name evidence="1" type="ORF">A8M32_00210</name>
</gene>
<dbReference type="PROSITE" id="PS51257">
    <property type="entry name" value="PROKAR_LIPOPROTEIN"/>
    <property type="match status" value="1"/>
</dbReference>
<organism evidence="1 2">
    <name type="scientific">Sinorhizobium alkalisoli</name>
    <dbReference type="NCBI Taxonomy" id="1752398"/>
    <lineage>
        <taxon>Bacteria</taxon>
        <taxon>Pseudomonadati</taxon>
        <taxon>Pseudomonadota</taxon>
        <taxon>Alphaproteobacteria</taxon>
        <taxon>Hyphomicrobiales</taxon>
        <taxon>Rhizobiaceae</taxon>
        <taxon>Sinorhizobium/Ensifer group</taxon>
        <taxon>Sinorhizobium</taxon>
    </lineage>
</organism>
<dbReference type="Proteomes" id="UP000094342">
    <property type="component" value="Unassembled WGS sequence"/>
</dbReference>
<keyword evidence="2" id="KW-1185">Reference proteome</keyword>